<dbReference type="Proteomes" id="UP001187192">
    <property type="component" value="Unassembled WGS sequence"/>
</dbReference>
<dbReference type="PANTHER" id="PTHR46230:SF3">
    <property type="entry name" value="SUFE-LIKE PROTEIN 1, CHLOROPLASTIC_MITOCHONDRIAL"/>
    <property type="match status" value="1"/>
</dbReference>
<dbReference type="EMBL" id="BTGU01012753">
    <property type="protein sequence ID" value="GMN71803.1"/>
    <property type="molecule type" value="Genomic_DNA"/>
</dbReference>
<feature type="compositionally biased region" description="Low complexity" evidence="1">
    <location>
        <begin position="8"/>
        <end position="24"/>
    </location>
</feature>
<evidence type="ECO:0000256" key="1">
    <source>
        <dbReference type="SAM" id="MobiDB-lite"/>
    </source>
</evidence>
<evidence type="ECO:0000313" key="5">
    <source>
        <dbReference type="EMBL" id="GMN71803.1"/>
    </source>
</evidence>
<sequence>MAAATNNPPLSVSASASSPASLPSVEEELPPKLLEIVRLFQSVHEPRAKYEQLLFYGKNLKPLDEVYKTRKNKVEGCVSQVWVRAYLDSERNVVFEADSDSVLTKG</sequence>
<protein>
    <recommendedName>
        <fullName evidence="2">Fe-S metabolism associated domain-containing protein</fullName>
    </recommendedName>
</protein>
<dbReference type="AlphaFoldDB" id="A0AA88JCK5"/>
<keyword evidence="7" id="KW-1185">Reference proteome</keyword>
<evidence type="ECO:0000259" key="2">
    <source>
        <dbReference type="Pfam" id="PF02657"/>
    </source>
</evidence>
<name>A0AA88JCK5_FICCA</name>
<feature type="domain" description="Fe-S metabolism associated" evidence="2">
    <location>
        <begin position="39"/>
        <end position="106"/>
    </location>
</feature>
<proteinExistence type="predicted"/>
<feature type="non-terminal residue" evidence="3">
    <location>
        <position position="106"/>
    </location>
</feature>
<comment type="caution">
    <text evidence="3">The sequence shown here is derived from an EMBL/GenBank/DDBJ whole genome shotgun (WGS) entry which is preliminary data.</text>
</comment>
<evidence type="ECO:0000313" key="7">
    <source>
        <dbReference type="Proteomes" id="UP001187192"/>
    </source>
</evidence>
<dbReference type="InterPro" id="IPR003808">
    <property type="entry name" value="Fe-S_metab-assoc_dom"/>
</dbReference>
<evidence type="ECO:0000313" key="3">
    <source>
        <dbReference type="EMBL" id="GMN71793.1"/>
    </source>
</evidence>
<dbReference type="Gene3D" id="3.90.1010.10">
    <property type="match status" value="1"/>
</dbReference>
<organism evidence="3 7">
    <name type="scientific">Ficus carica</name>
    <name type="common">Common fig</name>
    <dbReference type="NCBI Taxonomy" id="3494"/>
    <lineage>
        <taxon>Eukaryota</taxon>
        <taxon>Viridiplantae</taxon>
        <taxon>Streptophyta</taxon>
        <taxon>Embryophyta</taxon>
        <taxon>Tracheophyta</taxon>
        <taxon>Spermatophyta</taxon>
        <taxon>Magnoliopsida</taxon>
        <taxon>eudicotyledons</taxon>
        <taxon>Gunneridae</taxon>
        <taxon>Pentapetalae</taxon>
        <taxon>rosids</taxon>
        <taxon>fabids</taxon>
        <taxon>Rosales</taxon>
        <taxon>Moraceae</taxon>
        <taxon>Ficeae</taxon>
        <taxon>Ficus</taxon>
    </lineage>
</organism>
<dbReference type="EMBL" id="BTGU01012752">
    <property type="protein sequence ID" value="GMN71797.1"/>
    <property type="molecule type" value="Genomic_DNA"/>
</dbReference>
<evidence type="ECO:0000313" key="6">
    <source>
        <dbReference type="EMBL" id="GMN71809.1"/>
    </source>
</evidence>
<dbReference type="EMBL" id="BTGU01012751">
    <property type="protein sequence ID" value="GMN71793.1"/>
    <property type="molecule type" value="Genomic_DNA"/>
</dbReference>
<dbReference type="EMBL" id="BTGU01012754">
    <property type="protein sequence ID" value="GMN71809.1"/>
    <property type="molecule type" value="Genomic_DNA"/>
</dbReference>
<dbReference type="GO" id="GO:0009507">
    <property type="term" value="C:chloroplast"/>
    <property type="evidence" value="ECO:0007669"/>
    <property type="project" value="TreeGrafter"/>
</dbReference>
<dbReference type="Pfam" id="PF02657">
    <property type="entry name" value="SufE"/>
    <property type="match status" value="1"/>
</dbReference>
<feature type="region of interest" description="Disordered" evidence="1">
    <location>
        <begin position="1"/>
        <end position="24"/>
    </location>
</feature>
<dbReference type="GO" id="GO:0016226">
    <property type="term" value="P:iron-sulfur cluster assembly"/>
    <property type="evidence" value="ECO:0007669"/>
    <property type="project" value="TreeGrafter"/>
</dbReference>
<gene>
    <name evidence="3" type="ORF">TIFTF001_053450</name>
    <name evidence="4" type="ORF">TIFTF001_053451</name>
    <name evidence="5" type="ORF">TIFTF001_053452</name>
    <name evidence="6" type="ORF">TIFTF001_053454</name>
</gene>
<accession>A0AA88JCK5</accession>
<dbReference type="SUPFAM" id="SSF82649">
    <property type="entry name" value="SufE/NifU"/>
    <property type="match status" value="1"/>
</dbReference>
<evidence type="ECO:0000313" key="4">
    <source>
        <dbReference type="EMBL" id="GMN71797.1"/>
    </source>
</evidence>
<reference evidence="3" key="1">
    <citation type="submission" date="2023-07" db="EMBL/GenBank/DDBJ databases">
        <title>draft genome sequence of fig (Ficus carica).</title>
        <authorList>
            <person name="Takahashi T."/>
            <person name="Nishimura K."/>
        </authorList>
    </citation>
    <scope>NUCLEOTIDE SEQUENCE</scope>
</reference>
<dbReference type="PANTHER" id="PTHR46230">
    <property type="match status" value="1"/>
</dbReference>